<dbReference type="Pfam" id="PF08317">
    <property type="entry name" value="Spc7"/>
    <property type="match status" value="1"/>
</dbReference>
<keyword evidence="5" id="KW-1185">Reference proteome</keyword>
<evidence type="ECO:0000256" key="1">
    <source>
        <dbReference type="SAM" id="Coils"/>
    </source>
</evidence>
<dbReference type="InterPro" id="IPR033338">
    <property type="entry name" value="Spc105/Spc7"/>
</dbReference>
<feature type="compositionally biased region" description="Low complexity" evidence="2">
    <location>
        <begin position="162"/>
        <end position="173"/>
    </location>
</feature>
<dbReference type="PANTHER" id="PTHR28260:SF1">
    <property type="entry name" value="SPINDLE POLE BODY COMPONENT SPC105"/>
    <property type="match status" value="1"/>
</dbReference>
<feature type="region of interest" description="Disordered" evidence="2">
    <location>
        <begin position="1"/>
        <end position="27"/>
    </location>
</feature>
<dbReference type="GO" id="GO:0007094">
    <property type="term" value="P:mitotic spindle assembly checkpoint signaling"/>
    <property type="evidence" value="ECO:0007669"/>
    <property type="project" value="TreeGrafter"/>
</dbReference>
<comment type="caution">
    <text evidence="4">The sequence shown here is derived from an EMBL/GenBank/DDBJ whole genome shotgun (WGS) entry which is preliminary data.</text>
</comment>
<feature type="compositionally biased region" description="Acidic residues" evidence="2">
    <location>
        <begin position="176"/>
        <end position="199"/>
    </location>
</feature>
<dbReference type="Pfam" id="PF15402">
    <property type="entry name" value="MELT_2"/>
    <property type="match status" value="2"/>
</dbReference>
<name>A0AAD9CZG1_PAPLA</name>
<dbReference type="EMBL" id="JAODAN010000007">
    <property type="protein sequence ID" value="KAK1923280.1"/>
    <property type="molecule type" value="Genomic_DNA"/>
</dbReference>
<dbReference type="GO" id="GO:0034501">
    <property type="term" value="P:protein localization to kinetochore"/>
    <property type="evidence" value="ECO:0007669"/>
    <property type="project" value="TreeGrafter"/>
</dbReference>
<sequence length="1178" mass="129164">MAAIAKSPRRARKSLGEQNLNSYDEQNLTLPLTRGEVDQAKLHAAKKPMFEPRDSSVGSLETTPSKSRRRSMQPRKSILKAVDMTSVRESQTINFGTLASRRVSFASSAHVRMFADPATSRRQSTSKSSRQSTGNSILKGGPRQSVSHSRRSSIQNISTVTAEAADGARFFAEGDGGGEEDMEMSDEEEEFDESQDMSELDIDRRRESIASGVSEQEDDEEMDMEETSVYGVGVLRRASMAAPDVGDTSDMSILSTTSTGTDEERTMDFTVALGGVLPTSAPAHAAKNRNSIGYSLPESPNSAENRLRPGESVPGDSDASMEMEETAVYGGVVGDDTMSTISDQDTVDGRERTATFNFGDVSTASAPNQSVEGDGEEDEEGGKEDEDAMEMTVAIGGILPRPPVSPAASLTASATRLTKPSPATSSYARPTLSSSQRSREPTPKRNIFGPSPGSNRPTTPRADGMATAGAVAKRLSFGSATSSVGKKRPAEDDETSQSGSVKKARPTIAENIFAPKHTAPAQANPSPRPNPFAPSTVVQNSPFKVPTPKKQTSPVKDSTPVRQISPVKAPELDEFNPITKPRNSMPRNLRVGMSPRRPMGTPLRLVPVELDSVQLPPVSPGNLGRPMRMSVTPQKRSSTISHKSVSALSPMPLSTRSPGKSPSLRRILGEVVTQREIDEAEEEMDELDPPNIPLSDFMRMAKVEFMEDLPKGKRKSSVARGLLGQPHSTGDREYGLHDYAEAEVHAVFLDLYNWANSKISEEIQGSLAVLEDQERVCAEDMPIVMREYLTAPEEDRVVFEQTFQAYKAFTVLQAKERWYEWKKDLVDKTRPDVEALLVGMKEDAARLDELDQQAEALLPDLNARLLALQEELEKERAVVKEIADCDQDELAGLKEAIAEQSTVINGQTSELEDARAKFALLQEKLDELERNKKICETRINAAKSLCDQYTKSDVLRFRDEFESLQSLHLWHIDALRPDVLELSYDKQLYLAVPCRNHVPDLPSATVSWDKEGTGFKGKKRYPQEVTKGIFSLVEDQFSSLRKTSKSLESLVRDLGSVVAAAQRLRAELGILNLRLPTTYRVVQTSRGSGLIVTATIVLRSLKSKVELSFLVWSSMLASWPGGLAQVEVEARVVYGSADPEIMKRAARETMMEIRDEAYVGALTQACFDAQGQYEEMGV</sequence>
<feature type="compositionally biased region" description="Polar residues" evidence="2">
    <location>
        <begin position="56"/>
        <end position="65"/>
    </location>
</feature>
<protein>
    <submittedName>
        <fullName evidence="4">Spc7 kinetochore protein-domain-containing protein</fullName>
    </submittedName>
</protein>
<evidence type="ECO:0000313" key="4">
    <source>
        <dbReference type="EMBL" id="KAK1923280.1"/>
    </source>
</evidence>
<feature type="compositionally biased region" description="Low complexity" evidence="2">
    <location>
        <begin position="120"/>
        <end position="133"/>
    </location>
</feature>
<feature type="compositionally biased region" description="Acidic residues" evidence="2">
    <location>
        <begin position="373"/>
        <end position="389"/>
    </location>
</feature>
<feature type="region of interest" description="Disordered" evidence="2">
    <location>
        <begin position="281"/>
        <end position="598"/>
    </location>
</feature>
<feature type="domain" description="Spc7 kinetochore protein" evidence="3">
    <location>
        <begin position="677"/>
        <end position="993"/>
    </location>
</feature>
<dbReference type="GO" id="GO:0000776">
    <property type="term" value="C:kinetochore"/>
    <property type="evidence" value="ECO:0007669"/>
    <property type="project" value="TreeGrafter"/>
</dbReference>
<feature type="compositionally biased region" description="Polar residues" evidence="2">
    <location>
        <begin position="549"/>
        <end position="562"/>
    </location>
</feature>
<feature type="compositionally biased region" description="Polar residues" evidence="2">
    <location>
        <begin position="288"/>
        <end position="304"/>
    </location>
</feature>
<evidence type="ECO:0000313" key="5">
    <source>
        <dbReference type="Proteomes" id="UP001182556"/>
    </source>
</evidence>
<dbReference type="InterPro" id="IPR040850">
    <property type="entry name" value="Knl1_RWD_C"/>
</dbReference>
<dbReference type="PANTHER" id="PTHR28260">
    <property type="entry name" value="SPINDLE POLE BODY COMPONENT SPC105"/>
    <property type="match status" value="1"/>
</dbReference>
<feature type="compositionally biased region" description="Polar residues" evidence="2">
    <location>
        <begin position="16"/>
        <end position="27"/>
    </location>
</feature>
<dbReference type="AlphaFoldDB" id="A0AAD9CZG1"/>
<feature type="region of interest" description="Disordered" evidence="2">
    <location>
        <begin position="45"/>
        <end position="77"/>
    </location>
</feature>
<evidence type="ECO:0000259" key="3">
    <source>
        <dbReference type="SMART" id="SM00787"/>
    </source>
</evidence>
<feature type="region of interest" description="Disordered" evidence="2">
    <location>
        <begin position="616"/>
        <end position="663"/>
    </location>
</feature>
<accession>A0AAD9CZG1</accession>
<evidence type="ECO:0000256" key="2">
    <source>
        <dbReference type="SAM" id="MobiDB-lite"/>
    </source>
</evidence>
<dbReference type="InterPro" id="IPR013253">
    <property type="entry name" value="Spc7_domain"/>
</dbReference>
<feature type="compositionally biased region" description="Polar residues" evidence="2">
    <location>
        <begin position="144"/>
        <end position="161"/>
    </location>
</feature>
<feature type="region of interest" description="Disordered" evidence="2">
    <location>
        <begin position="116"/>
        <end position="199"/>
    </location>
</feature>
<dbReference type="Proteomes" id="UP001182556">
    <property type="component" value="Unassembled WGS sequence"/>
</dbReference>
<feature type="coiled-coil region" evidence="1">
    <location>
        <begin position="904"/>
        <end position="945"/>
    </location>
</feature>
<feature type="compositionally biased region" description="Polar residues" evidence="2">
    <location>
        <begin position="631"/>
        <end position="660"/>
    </location>
</feature>
<feature type="compositionally biased region" description="Polar residues" evidence="2">
    <location>
        <begin position="354"/>
        <end position="371"/>
    </location>
</feature>
<feature type="compositionally biased region" description="Polar residues" evidence="2">
    <location>
        <begin position="421"/>
        <end position="436"/>
    </location>
</feature>
<feature type="compositionally biased region" description="Polar residues" evidence="2">
    <location>
        <begin position="249"/>
        <end position="260"/>
    </location>
</feature>
<dbReference type="SMART" id="SM00787">
    <property type="entry name" value="Spc7"/>
    <property type="match status" value="1"/>
</dbReference>
<dbReference type="Pfam" id="PF18210">
    <property type="entry name" value="Knl1_RWD_C"/>
    <property type="match status" value="1"/>
</dbReference>
<proteinExistence type="predicted"/>
<feature type="compositionally biased region" description="Low complexity" evidence="2">
    <location>
        <begin position="406"/>
        <end position="418"/>
    </location>
</feature>
<feature type="region of interest" description="Disordered" evidence="2">
    <location>
        <begin position="241"/>
        <end position="267"/>
    </location>
</feature>
<keyword evidence="1" id="KW-0175">Coiled coil</keyword>
<organism evidence="4 5">
    <name type="scientific">Papiliotrema laurentii</name>
    <name type="common">Cryptococcus laurentii</name>
    <dbReference type="NCBI Taxonomy" id="5418"/>
    <lineage>
        <taxon>Eukaryota</taxon>
        <taxon>Fungi</taxon>
        <taxon>Dikarya</taxon>
        <taxon>Basidiomycota</taxon>
        <taxon>Agaricomycotina</taxon>
        <taxon>Tremellomycetes</taxon>
        <taxon>Tremellales</taxon>
        <taxon>Rhynchogastremaceae</taxon>
        <taxon>Papiliotrema</taxon>
    </lineage>
</organism>
<reference evidence="4" key="1">
    <citation type="submission" date="2023-02" db="EMBL/GenBank/DDBJ databases">
        <title>Identification and recombinant expression of a fungal hydrolase from Papiliotrema laurentii that hydrolyzes apple cutin and clears colloidal polyester polyurethane.</title>
        <authorList>
            <consortium name="DOE Joint Genome Institute"/>
            <person name="Roman V.A."/>
            <person name="Bojanowski C."/>
            <person name="Crable B.R."/>
            <person name="Wagner D.N."/>
            <person name="Hung C.S."/>
            <person name="Nadeau L.J."/>
            <person name="Schratz L."/>
            <person name="Haridas S."/>
            <person name="Pangilinan J."/>
            <person name="Lipzen A."/>
            <person name="Na H."/>
            <person name="Yan M."/>
            <person name="Ng V."/>
            <person name="Grigoriev I.V."/>
            <person name="Spatafora J.W."/>
            <person name="Barlow D."/>
            <person name="Biffinger J."/>
            <person name="Kelley-Loughnane N."/>
            <person name="Varaljay V.A."/>
            <person name="Crookes-Goodson W.J."/>
        </authorList>
    </citation>
    <scope>NUCLEOTIDE SEQUENCE</scope>
    <source>
        <strain evidence="4">5307AH</strain>
    </source>
</reference>
<gene>
    <name evidence="4" type="ORF">DB88DRAFT_494475</name>
</gene>
<dbReference type="GO" id="GO:1990758">
    <property type="term" value="P:mitotic sister chromatid biorientation"/>
    <property type="evidence" value="ECO:0007669"/>
    <property type="project" value="TreeGrafter"/>
</dbReference>